<dbReference type="Pfam" id="PF01841">
    <property type="entry name" value="Transglut_core"/>
    <property type="match status" value="1"/>
</dbReference>
<dbReference type="RefSeq" id="WP_339965292.1">
    <property type="nucleotide sequence ID" value="NZ_JBBHJY010000001.1"/>
</dbReference>
<dbReference type="PANTHER" id="PTHR33490">
    <property type="entry name" value="BLR5614 PROTEIN-RELATED"/>
    <property type="match status" value="1"/>
</dbReference>
<gene>
    <name evidence="2" type="ORF">WG900_00395</name>
</gene>
<comment type="caution">
    <text evidence="2">The sequence shown here is derived from an EMBL/GenBank/DDBJ whole genome shotgun (WGS) entry which is preliminary data.</text>
</comment>
<dbReference type="InterPro" id="IPR002931">
    <property type="entry name" value="Transglutaminase-like"/>
</dbReference>
<dbReference type="Gene3D" id="3.10.620.30">
    <property type="match status" value="1"/>
</dbReference>
<feature type="domain" description="Transglutaminase-like" evidence="1">
    <location>
        <begin position="344"/>
        <end position="411"/>
    </location>
</feature>
<dbReference type="PANTHER" id="PTHR33490:SF3">
    <property type="entry name" value="CONSERVED INTEGRAL MEMBRANE PROTEIN"/>
    <property type="match status" value="1"/>
</dbReference>
<sequence length="452" mass="50030">MLWAGPALASDTWFRITDEQGQLIGWQHESVDALPLGRRLTRERVTAFRIKDHPAARLTVRVVREEDLEGRLLGLLAETDRNGSKSRVRLTVAGTTMLVEGERGKARTMRQMLLDPALRLADGEWLSGAPLTGDIAEIEPGTTTIPRGRIERSKAGAEEALLHYRDGEFADAWLVTRDDKGEVQRAEKPLPGGRLVFERSAEPVRATDLSAGRAVASLRFKSPFAISEAALRGHIRYTFRPRAGAPLAIPETAEQRVREQPDGNLRIDVCRACGTGLPDDAERLARWRTPSPWIESDAPELVAAVRAIAGRKVSERTRMRMLGDMARARISRVEFFGHHSARQAWKRRAGDCTEDASLYAALARAAGIPTRVANGLVFMRERYFGSENAFQPHSWVIAHVDGKWESFDISVGSFDSTHIALTLGNGEPGPILAANRKAGLLEWQAMAEVRSR</sequence>
<dbReference type="SUPFAM" id="SSF54001">
    <property type="entry name" value="Cysteine proteinases"/>
    <property type="match status" value="1"/>
</dbReference>
<evidence type="ECO:0000259" key="1">
    <source>
        <dbReference type="SMART" id="SM00460"/>
    </source>
</evidence>
<name>A0ABU8S338_9SPHN</name>
<evidence type="ECO:0000313" key="3">
    <source>
        <dbReference type="Proteomes" id="UP001379235"/>
    </source>
</evidence>
<dbReference type="SMART" id="SM00460">
    <property type="entry name" value="TGc"/>
    <property type="match status" value="1"/>
</dbReference>
<proteinExistence type="predicted"/>
<dbReference type="Proteomes" id="UP001379235">
    <property type="component" value="Unassembled WGS sequence"/>
</dbReference>
<dbReference type="InterPro" id="IPR038765">
    <property type="entry name" value="Papain-like_cys_pep_sf"/>
</dbReference>
<organism evidence="2 3">
    <name type="scientific">Novosphingobium aquae</name>
    <dbReference type="NCBI Taxonomy" id="3133435"/>
    <lineage>
        <taxon>Bacteria</taxon>
        <taxon>Pseudomonadati</taxon>
        <taxon>Pseudomonadota</taxon>
        <taxon>Alphaproteobacteria</taxon>
        <taxon>Sphingomonadales</taxon>
        <taxon>Sphingomonadaceae</taxon>
        <taxon>Novosphingobium</taxon>
    </lineage>
</organism>
<protein>
    <submittedName>
        <fullName evidence="2">Transglutaminase domain-containing protein</fullName>
    </submittedName>
</protein>
<keyword evidence="3" id="KW-1185">Reference proteome</keyword>
<reference evidence="2 3" key="1">
    <citation type="submission" date="2024-03" db="EMBL/GenBank/DDBJ databases">
        <authorList>
            <person name="Jo J.-H."/>
        </authorList>
    </citation>
    <scope>NUCLEOTIDE SEQUENCE [LARGE SCALE GENOMIC DNA]</scope>
    <source>
        <strain evidence="2 3">AS3R-12</strain>
    </source>
</reference>
<dbReference type="EMBL" id="JBBHJY010000001">
    <property type="protein sequence ID" value="MEJ6008368.1"/>
    <property type="molecule type" value="Genomic_DNA"/>
</dbReference>
<accession>A0ABU8S338</accession>
<evidence type="ECO:0000313" key="2">
    <source>
        <dbReference type="EMBL" id="MEJ6008368.1"/>
    </source>
</evidence>